<evidence type="ECO:0000313" key="2">
    <source>
        <dbReference type="Ensembl" id="ENSCVAP00000011851.1"/>
    </source>
</evidence>
<dbReference type="GeneTree" id="ENSGT00940000154280"/>
<accession>A0A3Q2D0D5</accession>
<name>A0A3Q2D0D5_CYPVA</name>
<evidence type="ECO:0000256" key="1">
    <source>
        <dbReference type="SAM" id="Coils"/>
    </source>
</evidence>
<dbReference type="PANTHER" id="PTHR22878:SF70">
    <property type="entry name" value="DYNEIN HEAVY CHAIN 2, AXONEMAL"/>
    <property type="match status" value="1"/>
</dbReference>
<keyword evidence="1" id="KW-0175">Coiled coil</keyword>
<dbReference type="OMA" id="MDNILAR"/>
<organism evidence="2 3">
    <name type="scientific">Cyprinodon variegatus</name>
    <name type="common">Sheepshead minnow</name>
    <dbReference type="NCBI Taxonomy" id="28743"/>
    <lineage>
        <taxon>Eukaryota</taxon>
        <taxon>Metazoa</taxon>
        <taxon>Chordata</taxon>
        <taxon>Craniata</taxon>
        <taxon>Vertebrata</taxon>
        <taxon>Euteleostomi</taxon>
        <taxon>Actinopterygii</taxon>
        <taxon>Neopterygii</taxon>
        <taxon>Teleostei</taxon>
        <taxon>Neoteleostei</taxon>
        <taxon>Acanthomorphata</taxon>
        <taxon>Ovalentaria</taxon>
        <taxon>Atherinomorphae</taxon>
        <taxon>Cyprinodontiformes</taxon>
        <taxon>Cyprinodontidae</taxon>
        <taxon>Cyprinodon</taxon>
    </lineage>
</organism>
<evidence type="ECO:0000313" key="3">
    <source>
        <dbReference type="Proteomes" id="UP000265020"/>
    </source>
</evidence>
<dbReference type="GO" id="GO:0030286">
    <property type="term" value="C:dynein complex"/>
    <property type="evidence" value="ECO:0007669"/>
    <property type="project" value="InterPro"/>
</dbReference>
<reference evidence="2" key="1">
    <citation type="submission" date="2025-08" db="UniProtKB">
        <authorList>
            <consortium name="Ensembl"/>
        </authorList>
    </citation>
    <scope>IDENTIFICATION</scope>
</reference>
<feature type="coiled-coil region" evidence="1">
    <location>
        <begin position="564"/>
        <end position="616"/>
    </location>
</feature>
<dbReference type="PANTHER" id="PTHR22878">
    <property type="entry name" value="DYNEIN HEAVY CHAIN 6, AXONEMAL-LIKE-RELATED"/>
    <property type="match status" value="1"/>
</dbReference>
<dbReference type="Proteomes" id="UP000265020">
    <property type="component" value="Unassembled WGS sequence"/>
</dbReference>
<dbReference type="InterPro" id="IPR026983">
    <property type="entry name" value="DHC"/>
</dbReference>
<dbReference type="GO" id="GO:0007018">
    <property type="term" value="P:microtubule-based movement"/>
    <property type="evidence" value="ECO:0007669"/>
    <property type="project" value="InterPro"/>
</dbReference>
<sequence>MCVDYTFCLCIILSRSPKGDSSGLSNANKASVLSISVRHSRLSSPSTLQEFFFMIFKLKCFETFLFVSLLFCFTLKRNYTCMKPFVESQPYAPMQQQWLDSMIAQIPPHLKEGPKMNKLLQQLCGEVTDELHRVIVKLTGTLSFYFSSLDCFQLCHSTFTKRQRIIKRKLHILHHVMQTISALSYRAFTHMVLVEPYRWRSLEPVDCKHLQRSAATECERKEAEIMNTWFPPIIHILTDAETLEGLKVEQLDSFYNCASTLMSNQLKSMLQQSVKTFVSAFDPNNRRYLPIFCMNLTFDDEKMEMYPSLQDLEASVLEILSSIASTLQRVQTVQAWLAPTSTSYVNASIPDDILAWARVTVTNAVRKNLEEPDKHYKTYVKNYDWLVNGTAQTQVDTFLNEEHSFDEYTKVKIPKDEPISFYVWLNHVLVYLLLYATLPIKANTCHQTQRAKSAVRLLLKICSEFETINKKALEVPEDTDAIANMIDYINRMFSYVCICHIMHLQEASTRLLYLLDVYNFEPEDLELNSAVFLWQKKIHDAFELNDEVLLSAKQKREGELIAKREKLLVELEKLRAMVEQLNCSSLDMMEQSFKVVKMIQKNLRKAEEAVALINKEETFYKWDRTSYPEVEVIKEEIDTYHKLFGLILKWQDAESSRWMDGSFLDINGETVETQVDEFYREIFKLLRFFQQKQNKAAQELEKMSGITRERSAEDDQGKQENPIVALCSAVVEQIKKFKVFKNCCHKMFIFSSMFKF</sequence>
<dbReference type="GO" id="GO:0045505">
    <property type="term" value="F:dynein intermediate chain binding"/>
    <property type="evidence" value="ECO:0007669"/>
    <property type="project" value="InterPro"/>
</dbReference>
<dbReference type="GO" id="GO:0051959">
    <property type="term" value="F:dynein light intermediate chain binding"/>
    <property type="evidence" value="ECO:0007669"/>
    <property type="project" value="InterPro"/>
</dbReference>
<reference evidence="2" key="2">
    <citation type="submission" date="2025-09" db="UniProtKB">
        <authorList>
            <consortium name="Ensembl"/>
        </authorList>
    </citation>
    <scope>IDENTIFICATION</scope>
</reference>
<keyword evidence="3" id="KW-1185">Reference proteome</keyword>
<dbReference type="STRING" id="28743.ENSCVAP00000011851"/>
<dbReference type="AlphaFoldDB" id="A0A3Q2D0D5"/>
<proteinExistence type="predicted"/>
<protein>
    <submittedName>
        <fullName evidence="2">Uncharacterized protein</fullName>
    </submittedName>
</protein>
<dbReference type="Ensembl" id="ENSCVAT00000030090.1">
    <property type="protein sequence ID" value="ENSCVAP00000011851.1"/>
    <property type="gene ID" value="ENSCVAG00000014287.1"/>
</dbReference>